<evidence type="ECO:0000256" key="4">
    <source>
        <dbReference type="SAM" id="MobiDB-lite"/>
    </source>
</evidence>
<keyword evidence="3" id="KW-0175">Coiled coil</keyword>
<dbReference type="PANTHER" id="PTHR16001:SF4">
    <property type="entry name" value="ECTO-NOX DISULFIDE-THIOL EXCHANGER 1-LIKE PROTEIN"/>
    <property type="match status" value="1"/>
</dbReference>
<feature type="domain" description="RRM" evidence="5">
    <location>
        <begin position="251"/>
        <end position="329"/>
    </location>
</feature>
<dbReference type="Proteomes" id="UP000789524">
    <property type="component" value="Unassembled WGS sequence"/>
</dbReference>
<dbReference type="PROSITE" id="PS50102">
    <property type="entry name" value="RRM"/>
    <property type="match status" value="1"/>
</dbReference>
<dbReference type="Gene3D" id="3.30.70.330">
    <property type="match status" value="1"/>
</dbReference>
<feature type="region of interest" description="Disordered" evidence="4">
    <location>
        <begin position="334"/>
        <end position="354"/>
    </location>
</feature>
<evidence type="ECO:0000313" key="7">
    <source>
        <dbReference type="Proteomes" id="UP000789524"/>
    </source>
</evidence>
<dbReference type="EMBL" id="CAKASE010000067">
    <property type="protein sequence ID" value="CAG9571894.1"/>
    <property type="molecule type" value="Genomic_DNA"/>
</dbReference>
<evidence type="ECO:0000259" key="5">
    <source>
        <dbReference type="PROSITE" id="PS50102"/>
    </source>
</evidence>
<dbReference type="GO" id="GO:0003723">
    <property type="term" value="F:RNA binding"/>
    <property type="evidence" value="ECO:0007669"/>
    <property type="project" value="UniProtKB-UniRule"/>
</dbReference>
<dbReference type="Pfam" id="PF00076">
    <property type="entry name" value="RRM_1"/>
    <property type="match status" value="1"/>
</dbReference>
<feature type="compositionally biased region" description="Basic and acidic residues" evidence="4">
    <location>
        <begin position="102"/>
        <end position="138"/>
    </location>
</feature>
<accession>A0A8J2QTZ2</accession>
<dbReference type="SMART" id="SM00360">
    <property type="entry name" value="RRM"/>
    <property type="match status" value="1"/>
</dbReference>
<dbReference type="SUPFAM" id="SSF54928">
    <property type="entry name" value="RNA-binding domain, RBD"/>
    <property type="match status" value="1"/>
</dbReference>
<feature type="region of interest" description="Disordered" evidence="4">
    <location>
        <begin position="570"/>
        <end position="589"/>
    </location>
</feature>
<keyword evidence="1 2" id="KW-0694">RNA-binding</keyword>
<dbReference type="InterPro" id="IPR035979">
    <property type="entry name" value="RBD_domain_sf"/>
</dbReference>
<dbReference type="PANTHER" id="PTHR16001">
    <property type="entry name" value="ECTO-NOX DISULFIDE-THIOL EXCHANGER"/>
    <property type="match status" value="1"/>
</dbReference>
<dbReference type="InterPro" id="IPR012677">
    <property type="entry name" value="Nucleotide-bd_a/b_plait_sf"/>
</dbReference>
<dbReference type="GO" id="GO:0009897">
    <property type="term" value="C:external side of plasma membrane"/>
    <property type="evidence" value="ECO:0007669"/>
    <property type="project" value="InterPro"/>
</dbReference>
<evidence type="ECO:0000256" key="2">
    <source>
        <dbReference type="PROSITE-ProRule" id="PRU00176"/>
    </source>
</evidence>
<proteinExistence type="predicted"/>
<dbReference type="OrthoDB" id="10039782at2759"/>
<evidence type="ECO:0000256" key="3">
    <source>
        <dbReference type="SAM" id="Coils"/>
    </source>
</evidence>
<dbReference type="InterPro" id="IPR038876">
    <property type="entry name" value="ENOX"/>
</dbReference>
<comment type="caution">
    <text evidence="6">The sequence shown here is derived from an EMBL/GenBank/DDBJ whole genome shotgun (WGS) entry which is preliminary data.</text>
</comment>
<dbReference type="AlphaFoldDB" id="A0A8J2QTZ2"/>
<organism evidence="6 7">
    <name type="scientific">Danaus chrysippus</name>
    <name type="common">African queen</name>
    <dbReference type="NCBI Taxonomy" id="151541"/>
    <lineage>
        <taxon>Eukaryota</taxon>
        <taxon>Metazoa</taxon>
        <taxon>Ecdysozoa</taxon>
        <taxon>Arthropoda</taxon>
        <taxon>Hexapoda</taxon>
        <taxon>Insecta</taxon>
        <taxon>Pterygota</taxon>
        <taxon>Neoptera</taxon>
        <taxon>Endopterygota</taxon>
        <taxon>Lepidoptera</taxon>
        <taxon>Glossata</taxon>
        <taxon>Ditrysia</taxon>
        <taxon>Papilionoidea</taxon>
        <taxon>Nymphalidae</taxon>
        <taxon>Danainae</taxon>
        <taxon>Danaini</taxon>
        <taxon>Danaina</taxon>
        <taxon>Danaus</taxon>
        <taxon>Anosia</taxon>
    </lineage>
</organism>
<evidence type="ECO:0000256" key="1">
    <source>
        <dbReference type="ARBA" id="ARBA00022884"/>
    </source>
</evidence>
<dbReference type="InterPro" id="IPR000504">
    <property type="entry name" value="RRM_dom"/>
</dbReference>
<keyword evidence="7" id="KW-1185">Reference proteome</keyword>
<dbReference type="GO" id="GO:0007624">
    <property type="term" value="P:ultradian rhythm"/>
    <property type="evidence" value="ECO:0007669"/>
    <property type="project" value="InterPro"/>
</dbReference>
<sequence>MNTWGQENYQMGIPPMMPSSILPPPMMMQEMNVPPMKPPPIPLDIMSTTTEDMNIVTDEISDTNITYHDASSNEKQNRRSRSRDRSQRRDKDRPDRRHRSRSRDGYDRYNRNDKRNVERSDRNRNVERERKTKWDNNRAPKNNVQQIHSGINMGMNMGMIPGMNMISFQNMLPNMIGQQSLDGTMMPQHLMPNIMMTNMMPNMLDQNMMMMNQQNMMPIPNQQIYLKNGVMLPPIPGTVTPERRERPKGCRTIFVGGLPLNVTNDTLMEMFQKFGSIEEIKSPKSGVYYIRFEKPESVAPSFFLTGYRFKFHDQHENEATTIFVDYALNREDQNEYERKQRNREKSPPRVEPFSQTALTNLSEKIKSETEFATAAPTLAVWLERGECSKRHANAFYSLIQASNNQIRRLFTEKMQLDDDFQNMKNAIKEKFAHVVMQSLKSQFLTVDQVAKILSAAKHQRVSDHFTKQQRRNIEMWLKMTEEVENIKEEFNALFDEDESERPGKNSVTLEKYEQLKQENENLTYELEGYKNEAYLAKGEAERKFEKFKAHFIAQQALQNKQAYPYPNQFKTDLPSKPTAPTTTEEKVTTSGSSIISSEAKLISILTAFLLVHPLGASTDYLVSYVKSMTPDVTQTQITTILQKFPEIFHCETSGVGACIEHRWIYVTFDKIKNEK</sequence>
<protein>
    <submittedName>
        <fullName evidence="6">(African queen) hypothetical protein</fullName>
    </submittedName>
</protein>
<feature type="compositionally biased region" description="Basic and acidic residues" evidence="4">
    <location>
        <begin position="71"/>
        <end position="95"/>
    </location>
</feature>
<evidence type="ECO:0000313" key="6">
    <source>
        <dbReference type="EMBL" id="CAG9571894.1"/>
    </source>
</evidence>
<dbReference type="GO" id="GO:0016491">
    <property type="term" value="F:oxidoreductase activity"/>
    <property type="evidence" value="ECO:0007669"/>
    <property type="project" value="InterPro"/>
</dbReference>
<feature type="region of interest" description="Disordered" evidence="4">
    <location>
        <begin position="61"/>
        <end position="142"/>
    </location>
</feature>
<name>A0A8J2QTZ2_9NEOP</name>
<feature type="coiled-coil region" evidence="3">
    <location>
        <begin position="505"/>
        <end position="532"/>
    </location>
</feature>
<gene>
    <name evidence="6" type="ORF">DCHRY22_LOCUS9965</name>
</gene>
<feature type="compositionally biased region" description="Basic and acidic residues" evidence="4">
    <location>
        <begin position="334"/>
        <end position="348"/>
    </location>
</feature>
<reference evidence="6" key="1">
    <citation type="submission" date="2021-09" db="EMBL/GenBank/DDBJ databases">
        <authorList>
            <person name="Martin H S."/>
        </authorList>
    </citation>
    <scope>NUCLEOTIDE SEQUENCE</scope>
</reference>